<dbReference type="EMBL" id="CAFBON010000013">
    <property type="protein sequence ID" value="CAB4975907.1"/>
    <property type="molecule type" value="Genomic_DNA"/>
</dbReference>
<evidence type="ECO:0000313" key="7">
    <source>
        <dbReference type="EMBL" id="CAB4795701.1"/>
    </source>
</evidence>
<organism evidence="8">
    <name type="scientific">freshwater metagenome</name>
    <dbReference type="NCBI Taxonomy" id="449393"/>
    <lineage>
        <taxon>unclassified sequences</taxon>
        <taxon>metagenomes</taxon>
        <taxon>ecological metagenomes</taxon>
    </lineage>
</organism>
<keyword evidence="5" id="KW-0408">Iron</keyword>
<evidence type="ECO:0000256" key="1">
    <source>
        <dbReference type="ARBA" id="ARBA00010617"/>
    </source>
</evidence>
<evidence type="ECO:0000256" key="2">
    <source>
        <dbReference type="ARBA" id="ARBA00022617"/>
    </source>
</evidence>
<keyword evidence="6" id="KW-0503">Monooxygenase</keyword>
<comment type="similarity">
    <text evidence="1">Belongs to the cytochrome P450 family.</text>
</comment>
<dbReference type="SUPFAM" id="SSF48264">
    <property type="entry name" value="Cytochrome P450"/>
    <property type="match status" value="1"/>
</dbReference>
<dbReference type="PANTHER" id="PTHR46696:SF4">
    <property type="entry name" value="BIOTIN BIOSYNTHESIS CYTOCHROME P450"/>
    <property type="match status" value="1"/>
</dbReference>
<dbReference type="FunFam" id="1.10.630.10:FF:000018">
    <property type="entry name" value="Cytochrome P450 monooxygenase"/>
    <property type="match status" value="1"/>
</dbReference>
<dbReference type="Gene3D" id="1.10.630.10">
    <property type="entry name" value="Cytochrome P450"/>
    <property type="match status" value="1"/>
</dbReference>
<accession>A0A6J7M5H2</accession>
<keyword evidence="2" id="KW-0349">Heme</keyword>
<dbReference type="GO" id="GO:0036199">
    <property type="term" value="F:cholest-4-en-3-one 26-monooxygenase activity"/>
    <property type="evidence" value="ECO:0007669"/>
    <property type="project" value="TreeGrafter"/>
</dbReference>
<dbReference type="Pfam" id="PF00067">
    <property type="entry name" value="p450"/>
    <property type="match status" value="1"/>
</dbReference>
<sequence>MSGIVDWVDLKAADTYANGHPWGAYARLRSESPVAWHPENDGPGFWTLSKWADVRTVSRQPQRFSSYRRGVMMEEIDEAQLGAQRLMMLNMDPPQHDRFKLLVSRGFTPKAAAGLVPRIHDLAREIVDDVIGRGEGDFVADLAGRLPSGLIAEFMGIPRSDGEHLYELTEIMHTTDETVAPPERKMAAIGEMLGYAAGVAQSKRRNPGEDIGTALVQAEVDGVSLTDEEFQWFFLLLVNAGGDTTRNLVAAGMQLLFEHPDERARLTADLDGLMGSAIEEMLRYTTPVIYFRRTLTEDTEIRDVPMRAGDKVVMLYGSVNRDEEVFEDADRFDVGRTPNPHMAFGGGGPHLCLGMHVARIEIDAMFRQILTRMPDLRPAGERHLMASNFIAGVHSMPVQWTPGGVS</sequence>
<dbReference type="PANTHER" id="PTHR46696">
    <property type="entry name" value="P450, PUTATIVE (EUROFUNG)-RELATED"/>
    <property type="match status" value="1"/>
</dbReference>
<proteinExistence type="inferred from homology"/>
<name>A0A6J7M5H2_9ZZZZ</name>
<dbReference type="PRINTS" id="PR00359">
    <property type="entry name" value="BP450"/>
</dbReference>
<dbReference type="InterPro" id="IPR001128">
    <property type="entry name" value="Cyt_P450"/>
</dbReference>
<dbReference type="InterPro" id="IPR002397">
    <property type="entry name" value="Cyt_P450_B"/>
</dbReference>
<keyword evidence="4" id="KW-0560">Oxidoreductase</keyword>
<keyword evidence="3" id="KW-0479">Metal-binding</keyword>
<dbReference type="EMBL" id="CAFAAJ010000028">
    <property type="protein sequence ID" value="CAB4795701.1"/>
    <property type="molecule type" value="Genomic_DNA"/>
</dbReference>
<evidence type="ECO:0000256" key="4">
    <source>
        <dbReference type="ARBA" id="ARBA00023002"/>
    </source>
</evidence>
<protein>
    <submittedName>
        <fullName evidence="8">Unannotated protein</fullName>
    </submittedName>
</protein>
<reference evidence="8" key="1">
    <citation type="submission" date="2020-05" db="EMBL/GenBank/DDBJ databases">
        <authorList>
            <person name="Chiriac C."/>
            <person name="Salcher M."/>
            <person name="Ghai R."/>
            <person name="Kavagutti S V."/>
        </authorList>
    </citation>
    <scope>NUCLEOTIDE SEQUENCE</scope>
</reference>
<evidence type="ECO:0000313" key="8">
    <source>
        <dbReference type="EMBL" id="CAB4975907.1"/>
    </source>
</evidence>
<dbReference type="InterPro" id="IPR036396">
    <property type="entry name" value="Cyt_P450_sf"/>
</dbReference>
<dbReference type="GO" id="GO:0008395">
    <property type="term" value="F:steroid hydroxylase activity"/>
    <property type="evidence" value="ECO:0007669"/>
    <property type="project" value="TreeGrafter"/>
</dbReference>
<dbReference type="GO" id="GO:0005506">
    <property type="term" value="F:iron ion binding"/>
    <property type="evidence" value="ECO:0007669"/>
    <property type="project" value="InterPro"/>
</dbReference>
<evidence type="ECO:0000256" key="3">
    <source>
        <dbReference type="ARBA" id="ARBA00022723"/>
    </source>
</evidence>
<dbReference type="AlphaFoldDB" id="A0A6J7M5H2"/>
<dbReference type="GO" id="GO:0006707">
    <property type="term" value="P:cholesterol catabolic process"/>
    <property type="evidence" value="ECO:0007669"/>
    <property type="project" value="TreeGrafter"/>
</dbReference>
<evidence type="ECO:0000256" key="6">
    <source>
        <dbReference type="ARBA" id="ARBA00023033"/>
    </source>
</evidence>
<dbReference type="GO" id="GO:0020037">
    <property type="term" value="F:heme binding"/>
    <property type="evidence" value="ECO:0007669"/>
    <property type="project" value="InterPro"/>
</dbReference>
<dbReference type="CDD" id="cd11033">
    <property type="entry name" value="CYP142-like"/>
    <property type="match status" value="1"/>
</dbReference>
<gene>
    <name evidence="7" type="ORF">UFOPK3001_00615</name>
    <name evidence="8" type="ORF">UFOPK3954_00235</name>
</gene>
<evidence type="ECO:0000256" key="5">
    <source>
        <dbReference type="ARBA" id="ARBA00023004"/>
    </source>
</evidence>